<feature type="domain" description="Methyl-accepting transducer" evidence="11">
    <location>
        <begin position="373"/>
        <end position="609"/>
    </location>
</feature>
<evidence type="ECO:0000256" key="8">
    <source>
        <dbReference type="ARBA" id="ARBA00029447"/>
    </source>
</evidence>
<feature type="transmembrane region" description="Helical" evidence="10">
    <location>
        <begin position="7"/>
        <end position="30"/>
    </location>
</feature>
<evidence type="ECO:0000256" key="6">
    <source>
        <dbReference type="ARBA" id="ARBA00023136"/>
    </source>
</evidence>
<keyword evidence="3" id="KW-0145">Chemotaxis</keyword>
<keyword evidence="2" id="KW-1003">Cell membrane</keyword>
<dbReference type="Gene3D" id="1.10.287.950">
    <property type="entry name" value="Methyl-accepting chemotaxis protein"/>
    <property type="match status" value="1"/>
</dbReference>
<dbReference type="AlphaFoldDB" id="A0A845LEC6"/>
<evidence type="ECO:0000256" key="7">
    <source>
        <dbReference type="ARBA" id="ARBA00023224"/>
    </source>
</evidence>
<dbReference type="InterPro" id="IPR003660">
    <property type="entry name" value="HAMP_dom"/>
</dbReference>
<evidence type="ECO:0000259" key="12">
    <source>
        <dbReference type="PROSITE" id="PS50885"/>
    </source>
</evidence>
<evidence type="ECO:0000313" key="13">
    <source>
        <dbReference type="EMBL" id="MZP43724.1"/>
    </source>
</evidence>
<dbReference type="PROSITE" id="PS50111">
    <property type="entry name" value="CHEMOTAXIS_TRANSDUC_2"/>
    <property type="match status" value="1"/>
</dbReference>
<dbReference type="Pfam" id="PF00015">
    <property type="entry name" value="MCPsignal"/>
    <property type="match status" value="1"/>
</dbReference>
<dbReference type="InterPro" id="IPR029151">
    <property type="entry name" value="Sensor-like_sf"/>
</dbReference>
<dbReference type="RefSeq" id="WP_161262290.1">
    <property type="nucleotide sequence ID" value="NZ_JAFBDC010000009.1"/>
</dbReference>
<dbReference type="PROSITE" id="PS50885">
    <property type="entry name" value="HAMP"/>
    <property type="match status" value="1"/>
</dbReference>
<organism evidence="13 14">
    <name type="scientific">Heliomicrobium gestii</name>
    <name type="common">Heliobacterium gestii</name>
    <dbReference type="NCBI Taxonomy" id="2699"/>
    <lineage>
        <taxon>Bacteria</taxon>
        <taxon>Bacillati</taxon>
        <taxon>Bacillota</taxon>
        <taxon>Clostridia</taxon>
        <taxon>Eubacteriales</taxon>
        <taxon>Heliobacteriaceae</taxon>
        <taxon>Heliomicrobium</taxon>
    </lineage>
</organism>
<dbReference type="Pfam" id="PF02743">
    <property type="entry name" value="dCache_1"/>
    <property type="match status" value="1"/>
</dbReference>
<dbReference type="PANTHER" id="PTHR32089">
    <property type="entry name" value="METHYL-ACCEPTING CHEMOTAXIS PROTEIN MCPB"/>
    <property type="match status" value="1"/>
</dbReference>
<keyword evidence="7 9" id="KW-0807">Transducer</keyword>
<proteinExistence type="inferred from homology"/>
<evidence type="ECO:0000256" key="5">
    <source>
        <dbReference type="ARBA" id="ARBA00022989"/>
    </source>
</evidence>
<comment type="similarity">
    <text evidence="8">Belongs to the methyl-accepting chemotaxis (MCP) protein family.</text>
</comment>
<dbReference type="OrthoDB" id="9760371at2"/>
<feature type="domain" description="HAMP" evidence="12">
    <location>
        <begin position="299"/>
        <end position="354"/>
    </location>
</feature>
<comment type="subcellular location">
    <subcellularLocation>
        <location evidence="1">Cell membrane</location>
        <topology evidence="1">Multi-pass membrane protein</topology>
    </subcellularLocation>
</comment>
<keyword evidence="4 10" id="KW-0812">Transmembrane</keyword>
<evidence type="ECO:0000256" key="1">
    <source>
        <dbReference type="ARBA" id="ARBA00004651"/>
    </source>
</evidence>
<dbReference type="GO" id="GO:0006935">
    <property type="term" value="P:chemotaxis"/>
    <property type="evidence" value="ECO:0007669"/>
    <property type="project" value="UniProtKB-KW"/>
</dbReference>
<evidence type="ECO:0000313" key="14">
    <source>
        <dbReference type="Proteomes" id="UP000471031"/>
    </source>
</evidence>
<keyword evidence="5 10" id="KW-1133">Transmembrane helix</keyword>
<evidence type="ECO:0008006" key="15">
    <source>
        <dbReference type="Google" id="ProtNLM"/>
    </source>
</evidence>
<dbReference type="GO" id="GO:0005886">
    <property type="term" value="C:plasma membrane"/>
    <property type="evidence" value="ECO:0007669"/>
    <property type="project" value="UniProtKB-SubCell"/>
</dbReference>
<dbReference type="SUPFAM" id="SSF103190">
    <property type="entry name" value="Sensory domain-like"/>
    <property type="match status" value="1"/>
</dbReference>
<dbReference type="Gene3D" id="3.30.450.20">
    <property type="entry name" value="PAS domain"/>
    <property type="match status" value="1"/>
</dbReference>
<evidence type="ECO:0000259" key="11">
    <source>
        <dbReference type="PROSITE" id="PS50111"/>
    </source>
</evidence>
<sequence length="659" mass="70790">MGLRTRLLLSIVLPVIIGICLISASSYWGAKDALHHQIQQTVSKTTEYSKHELEGWLQDKQSIVSALAESYGSSGITPEEQRRNLEKLRQLHPGMVDLTVTYADGRFLSASGWTPPPGLDPRQQAAYQAGINRQGISYTDLYDDVKTKKTVVSIVKPITTGNQMIGVVSADLDLEAISALLSDNTVGQSGYCVVIDRKGFMISHPSLKHTDNLYEVEGGALAEATKGFLSGEPTFAQRTFQGVDKFYSSFPLPTSGWSIVTSVPVKELFAPIDALAARDVMLGLTTVALLTLIIIVVTNDFTAFLRKLSAALKAVSEGNLSVDASQLHQSKTTEMQSLNLHLCAMADHLRRLVRDVSDLTQTVAASAQELTASAQQSSAAANQVAESISAIATGADEQFNSVSSTTSVASTVAEEIQSVANRAKAVEEAAEKSTGAAKKGSRAVKAVINQMHRIENTVTQSGEMVSKLNERSQEINAIVEAIRNIAEQTNLLALNAAIEAAHAGDMGRGFAVVAEEVRKLAEESRSSTQQIIKLIHTIQKETEASVKAMSVGINEVHSGTRVAQAAGREFGIVENLIDGVETQFREISLSVQQVSTGGQEIVNQMERIQAIVRDTTGQTQNAAASTEEQSASMDQIAVSSESLARLAEQLQASVQRFHI</sequence>
<evidence type="ECO:0000256" key="10">
    <source>
        <dbReference type="SAM" id="Phobius"/>
    </source>
</evidence>
<dbReference type="GO" id="GO:0007165">
    <property type="term" value="P:signal transduction"/>
    <property type="evidence" value="ECO:0007669"/>
    <property type="project" value="UniProtKB-KW"/>
</dbReference>
<dbReference type="SUPFAM" id="SSF58104">
    <property type="entry name" value="Methyl-accepting chemotaxis protein (MCP) signaling domain"/>
    <property type="match status" value="1"/>
</dbReference>
<keyword evidence="6 10" id="KW-0472">Membrane</keyword>
<protein>
    <recommendedName>
        <fullName evidence="15">Methyl-accepting chemotaxis protein</fullName>
    </recommendedName>
</protein>
<dbReference type="SMART" id="SM00283">
    <property type="entry name" value="MA"/>
    <property type="match status" value="1"/>
</dbReference>
<dbReference type="CDD" id="cd11386">
    <property type="entry name" value="MCP_signal"/>
    <property type="match status" value="1"/>
</dbReference>
<dbReference type="InterPro" id="IPR033479">
    <property type="entry name" value="dCache_1"/>
</dbReference>
<dbReference type="Gene3D" id="6.10.340.10">
    <property type="match status" value="1"/>
</dbReference>
<reference evidence="13 14" key="1">
    <citation type="submission" date="2020-01" db="EMBL/GenBank/DDBJ databases">
        <title>Whole genome sequence of Heliobacterium gestii DSM 11169.</title>
        <authorList>
            <person name="Kyndt J.A."/>
            <person name="Meyer T.E."/>
        </authorList>
    </citation>
    <scope>NUCLEOTIDE SEQUENCE [LARGE SCALE GENOMIC DNA]</scope>
    <source>
        <strain evidence="13 14">DSM 11169</strain>
    </source>
</reference>
<name>A0A845LEC6_HELGE</name>
<dbReference type="InterPro" id="IPR004089">
    <property type="entry name" value="MCPsignal_dom"/>
</dbReference>
<dbReference type="CDD" id="cd12912">
    <property type="entry name" value="PDC2_MCP_like"/>
    <property type="match status" value="1"/>
</dbReference>
<dbReference type="CDD" id="cd18773">
    <property type="entry name" value="PDC1_HK_sensor"/>
    <property type="match status" value="1"/>
</dbReference>
<dbReference type="Proteomes" id="UP000471031">
    <property type="component" value="Unassembled WGS sequence"/>
</dbReference>
<dbReference type="EMBL" id="WXEX01000009">
    <property type="protein sequence ID" value="MZP43724.1"/>
    <property type="molecule type" value="Genomic_DNA"/>
</dbReference>
<keyword evidence="14" id="KW-1185">Reference proteome</keyword>
<evidence type="ECO:0000256" key="3">
    <source>
        <dbReference type="ARBA" id="ARBA00022500"/>
    </source>
</evidence>
<comment type="caution">
    <text evidence="13">The sequence shown here is derived from an EMBL/GenBank/DDBJ whole genome shotgun (WGS) entry which is preliminary data.</text>
</comment>
<evidence type="ECO:0000256" key="4">
    <source>
        <dbReference type="ARBA" id="ARBA00022692"/>
    </source>
</evidence>
<accession>A0A845LEC6</accession>
<evidence type="ECO:0000256" key="2">
    <source>
        <dbReference type="ARBA" id="ARBA00022475"/>
    </source>
</evidence>
<evidence type="ECO:0000256" key="9">
    <source>
        <dbReference type="PROSITE-ProRule" id="PRU00284"/>
    </source>
</evidence>
<dbReference type="PANTHER" id="PTHR32089:SF112">
    <property type="entry name" value="LYSOZYME-LIKE PROTEIN-RELATED"/>
    <property type="match status" value="1"/>
</dbReference>
<gene>
    <name evidence="13" type="ORF">GTO89_11790</name>
</gene>